<dbReference type="Proteomes" id="UP000498980">
    <property type="component" value="Unassembled WGS sequence"/>
</dbReference>
<proteinExistence type="predicted"/>
<dbReference type="Pfam" id="PF02518">
    <property type="entry name" value="HATPase_c"/>
    <property type="match status" value="1"/>
</dbReference>
<dbReference type="EMBL" id="BLWC01000001">
    <property type="protein sequence ID" value="GFM95311.1"/>
    <property type="molecule type" value="Genomic_DNA"/>
</dbReference>
<keyword evidence="6 13" id="KW-0418">Kinase</keyword>
<evidence type="ECO:0000256" key="2">
    <source>
        <dbReference type="ARBA" id="ARBA00012438"/>
    </source>
</evidence>
<evidence type="ECO:0000256" key="4">
    <source>
        <dbReference type="ARBA" id="ARBA00022679"/>
    </source>
</evidence>
<dbReference type="Gene3D" id="1.20.5.1930">
    <property type="match status" value="1"/>
</dbReference>
<keyword evidence="9" id="KW-0472">Membrane</keyword>
<feature type="transmembrane region" description="Helical" evidence="9">
    <location>
        <begin position="102"/>
        <end position="121"/>
    </location>
</feature>
<dbReference type="GO" id="GO:0016020">
    <property type="term" value="C:membrane"/>
    <property type="evidence" value="ECO:0007669"/>
    <property type="project" value="InterPro"/>
</dbReference>
<dbReference type="InterPro" id="IPR011712">
    <property type="entry name" value="Sig_transdc_His_kin_sub3_dim/P"/>
</dbReference>
<keyword evidence="8" id="KW-0902">Two-component regulatory system</keyword>
<keyword evidence="3" id="KW-0597">Phosphoprotein</keyword>
<organism evidence="12 14">
    <name type="scientific">Streptomyces fulvorobeus</name>
    <dbReference type="NCBI Taxonomy" id="284028"/>
    <lineage>
        <taxon>Bacteria</taxon>
        <taxon>Bacillati</taxon>
        <taxon>Actinomycetota</taxon>
        <taxon>Actinomycetes</taxon>
        <taxon>Kitasatosporales</taxon>
        <taxon>Streptomycetaceae</taxon>
        <taxon>Streptomyces</taxon>
    </lineage>
</organism>
<dbReference type="EMBL" id="JACCCF010000001">
    <property type="protein sequence ID" value="NYE39111.1"/>
    <property type="molecule type" value="Genomic_DNA"/>
</dbReference>
<keyword evidence="4" id="KW-0808">Transferase</keyword>
<evidence type="ECO:0000256" key="7">
    <source>
        <dbReference type="ARBA" id="ARBA00022840"/>
    </source>
</evidence>
<evidence type="ECO:0000256" key="3">
    <source>
        <dbReference type="ARBA" id="ARBA00022553"/>
    </source>
</evidence>
<dbReference type="PANTHER" id="PTHR24421">
    <property type="entry name" value="NITRATE/NITRITE SENSOR PROTEIN NARX-RELATED"/>
    <property type="match status" value="1"/>
</dbReference>
<gene>
    <name evidence="13" type="ORF">HEB29_000122</name>
    <name evidence="12" type="ORF">Sfulv_01220</name>
</gene>
<comment type="catalytic activity">
    <reaction evidence="1">
        <text>ATP + protein L-histidine = ADP + protein N-phospho-L-histidine.</text>
        <dbReference type="EC" id="2.7.13.3"/>
    </reaction>
</comment>
<evidence type="ECO:0000313" key="13">
    <source>
        <dbReference type="EMBL" id="NYE39111.1"/>
    </source>
</evidence>
<keyword evidence="14" id="KW-1185">Reference proteome</keyword>
<protein>
    <recommendedName>
        <fullName evidence="2">histidine kinase</fullName>
        <ecNumber evidence="2">2.7.13.3</ecNumber>
    </recommendedName>
</protein>
<dbReference type="GO" id="GO:0000155">
    <property type="term" value="F:phosphorelay sensor kinase activity"/>
    <property type="evidence" value="ECO:0007669"/>
    <property type="project" value="InterPro"/>
</dbReference>
<evidence type="ECO:0000256" key="6">
    <source>
        <dbReference type="ARBA" id="ARBA00022777"/>
    </source>
</evidence>
<dbReference type="Pfam" id="PF07730">
    <property type="entry name" value="HisKA_3"/>
    <property type="match status" value="1"/>
</dbReference>
<evidence type="ECO:0000256" key="5">
    <source>
        <dbReference type="ARBA" id="ARBA00022741"/>
    </source>
</evidence>
<dbReference type="Gene3D" id="3.30.565.10">
    <property type="entry name" value="Histidine kinase-like ATPase, C-terminal domain"/>
    <property type="match status" value="1"/>
</dbReference>
<dbReference type="GO" id="GO:0046983">
    <property type="term" value="F:protein dimerization activity"/>
    <property type="evidence" value="ECO:0007669"/>
    <property type="project" value="InterPro"/>
</dbReference>
<reference evidence="12 14" key="1">
    <citation type="submission" date="2020-05" db="EMBL/GenBank/DDBJ databases">
        <title>Whole genome shotgun sequence of Streptomyces fulvorobeus NBRC 15897.</title>
        <authorList>
            <person name="Komaki H."/>
            <person name="Tamura T."/>
        </authorList>
    </citation>
    <scope>NUCLEOTIDE SEQUENCE [LARGE SCALE GENOMIC DNA]</scope>
    <source>
        <strain evidence="12 14">NBRC 15897</strain>
    </source>
</reference>
<feature type="transmembrane region" description="Helical" evidence="9">
    <location>
        <begin position="44"/>
        <end position="62"/>
    </location>
</feature>
<keyword evidence="7" id="KW-0067">ATP-binding</keyword>
<dbReference type="GO" id="GO:0005524">
    <property type="term" value="F:ATP binding"/>
    <property type="evidence" value="ECO:0007669"/>
    <property type="project" value="UniProtKB-KW"/>
</dbReference>
<comment type="caution">
    <text evidence="12">The sequence shown here is derived from an EMBL/GenBank/DDBJ whole genome shotgun (WGS) entry which is preliminary data.</text>
</comment>
<dbReference type="AlphaFoldDB" id="A0A7J0BYL4"/>
<sequence length="437" mass="44208">MRCSSLSSRRAAALAKAGCVGAACVAVAAVLLDLWVGTFRQPVTGTPLLMSAAVVAVVLVLLPRLSAAGVARAACGAGVVSLVCSLALHLRSDGEGGFGPAASSAYGAFEPVALLVVLLISARRVTPLGAALGVPLLTAAVVLRPLAIRVHEGSTTVALFLALLTSAALAAGLTARLVVAAREQRDERIRLDQRVDFARDLHDFVAHHVTGIVVQAQGARAVAAKNPELVEPALELIERTGAEALESMRRMVGALREEGRDGEAVGGGIPLPVNSGLEGVRSLVDGFAHSGARIRLVERGPLDDIPAEVASSIHRVVMEALTNVARHSHGCGTVEVLLTAAPGGAVDVEIRDDGDGRRALGTGNGRSGSGYGLRGLRERVSLAGGTFRAGPGRGSGSGVDEGGWTVSASFPGATAVLHGDGGDGRAAGIRAGMGGIG</sequence>
<feature type="transmembrane region" description="Helical" evidence="9">
    <location>
        <begin position="69"/>
        <end position="90"/>
    </location>
</feature>
<dbReference type="InterPro" id="IPR003594">
    <property type="entry name" value="HATPase_dom"/>
</dbReference>
<evidence type="ECO:0000313" key="14">
    <source>
        <dbReference type="Proteomes" id="UP000498980"/>
    </source>
</evidence>
<dbReference type="Proteomes" id="UP000530403">
    <property type="component" value="Unassembled WGS sequence"/>
</dbReference>
<feature type="domain" description="Histidine kinase/HSP90-like ATPase" evidence="10">
    <location>
        <begin position="310"/>
        <end position="395"/>
    </location>
</feature>
<dbReference type="CDD" id="cd16917">
    <property type="entry name" value="HATPase_UhpB-NarQ-NarX-like"/>
    <property type="match status" value="1"/>
</dbReference>
<evidence type="ECO:0000259" key="11">
    <source>
        <dbReference type="Pfam" id="PF07730"/>
    </source>
</evidence>
<feature type="transmembrane region" description="Helical" evidence="9">
    <location>
        <begin position="12"/>
        <end position="32"/>
    </location>
</feature>
<reference evidence="13 15" key="2">
    <citation type="submission" date="2020-07" db="EMBL/GenBank/DDBJ databases">
        <title>Sequencing the genomes of 1000 actinobacteria strains.</title>
        <authorList>
            <person name="Klenk H.-P."/>
        </authorList>
    </citation>
    <scope>NUCLEOTIDE SEQUENCE [LARGE SCALE GENOMIC DNA]</scope>
    <source>
        <strain evidence="13 15">DSM 41455</strain>
    </source>
</reference>
<evidence type="ECO:0000256" key="1">
    <source>
        <dbReference type="ARBA" id="ARBA00000085"/>
    </source>
</evidence>
<evidence type="ECO:0000313" key="12">
    <source>
        <dbReference type="EMBL" id="GFM95311.1"/>
    </source>
</evidence>
<evidence type="ECO:0000313" key="15">
    <source>
        <dbReference type="Proteomes" id="UP000530403"/>
    </source>
</evidence>
<accession>A0A7J0BYL4</accession>
<dbReference type="InterPro" id="IPR050482">
    <property type="entry name" value="Sensor_HK_TwoCompSys"/>
</dbReference>
<feature type="domain" description="Signal transduction histidine kinase subgroup 3 dimerisation and phosphoacceptor" evidence="11">
    <location>
        <begin position="194"/>
        <end position="258"/>
    </location>
</feature>
<dbReference type="PANTHER" id="PTHR24421:SF10">
    <property type="entry name" value="NITRATE_NITRITE SENSOR PROTEIN NARQ"/>
    <property type="match status" value="1"/>
</dbReference>
<dbReference type="EC" id="2.7.13.3" evidence="2"/>
<dbReference type="SUPFAM" id="SSF55874">
    <property type="entry name" value="ATPase domain of HSP90 chaperone/DNA topoisomerase II/histidine kinase"/>
    <property type="match status" value="1"/>
</dbReference>
<feature type="transmembrane region" description="Helical" evidence="9">
    <location>
        <begin position="159"/>
        <end position="179"/>
    </location>
</feature>
<evidence type="ECO:0000259" key="10">
    <source>
        <dbReference type="Pfam" id="PF02518"/>
    </source>
</evidence>
<evidence type="ECO:0000256" key="8">
    <source>
        <dbReference type="ARBA" id="ARBA00023012"/>
    </source>
</evidence>
<evidence type="ECO:0000256" key="9">
    <source>
        <dbReference type="SAM" id="Phobius"/>
    </source>
</evidence>
<feature type="transmembrane region" description="Helical" evidence="9">
    <location>
        <begin position="128"/>
        <end position="147"/>
    </location>
</feature>
<keyword evidence="5" id="KW-0547">Nucleotide-binding</keyword>
<dbReference type="RefSeq" id="WP_173310247.1">
    <property type="nucleotide sequence ID" value="NZ_BLWC01000001.1"/>
</dbReference>
<keyword evidence="9" id="KW-1133">Transmembrane helix</keyword>
<dbReference type="InterPro" id="IPR036890">
    <property type="entry name" value="HATPase_C_sf"/>
</dbReference>
<keyword evidence="9" id="KW-0812">Transmembrane</keyword>
<name>A0A7J0BYL4_9ACTN</name>